<dbReference type="PANTHER" id="PTHR42699">
    <property type="match status" value="1"/>
</dbReference>
<sequence length="175" mass="20331">MVANTPISEQIPVGATLPANNLHAITVSLPYWKDGIGFREGAPEVCDKLKLGYPRFMYNERVMQLGRECLKRLHLDVARYGCLPMQTSEAARQCRDHINKHNKQKHEHEHVRPDSDNIVVDTVTIGQYPVHVIAYPIEDDRTAKHFWEMVAILLYPWLVLYERLIDGKHRLRMLH</sequence>
<gene>
    <name evidence="1" type="ORF">SYNPS1DRAFT_23242</name>
</gene>
<reference evidence="2" key="1">
    <citation type="journal article" date="2018" name="Nat. Microbiol.">
        <title>Leveraging single-cell genomics to expand the fungal tree of life.</title>
        <authorList>
            <person name="Ahrendt S.R."/>
            <person name="Quandt C.A."/>
            <person name="Ciobanu D."/>
            <person name="Clum A."/>
            <person name="Salamov A."/>
            <person name="Andreopoulos B."/>
            <person name="Cheng J.F."/>
            <person name="Woyke T."/>
            <person name="Pelin A."/>
            <person name="Henrissat B."/>
            <person name="Reynolds N.K."/>
            <person name="Benny G.L."/>
            <person name="Smith M.E."/>
            <person name="James T.Y."/>
            <person name="Grigoriev I.V."/>
        </authorList>
    </citation>
    <scope>NUCLEOTIDE SEQUENCE [LARGE SCALE GENOMIC DNA]</scope>
    <source>
        <strain evidence="2">Benny S71-1</strain>
    </source>
</reference>
<proteinExistence type="predicted"/>
<accession>A0A4P9YXR8</accession>
<keyword evidence="2" id="KW-1185">Reference proteome</keyword>
<dbReference type="PANTHER" id="PTHR42699:SF1">
    <property type="entry name" value="CYSTATHIONINE GAMMA-SYNTHASE-RELATED"/>
    <property type="match status" value="1"/>
</dbReference>
<dbReference type="OrthoDB" id="10047078at2759"/>
<organism evidence="1 2">
    <name type="scientific">Syncephalis pseudoplumigaleata</name>
    <dbReference type="NCBI Taxonomy" id="1712513"/>
    <lineage>
        <taxon>Eukaryota</taxon>
        <taxon>Fungi</taxon>
        <taxon>Fungi incertae sedis</taxon>
        <taxon>Zoopagomycota</taxon>
        <taxon>Zoopagomycotina</taxon>
        <taxon>Zoopagomycetes</taxon>
        <taxon>Zoopagales</taxon>
        <taxon>Piptocephalidaceae</taxon>
        <taxon>Syncephalis</taxon>
    </lineage>
</organism>
<dbReference type="GO" id="GO:0019346">
    <property type="term" value="P:transsulfuration"/>
    <property type="evidence" value="ECO:0007669"/>
    <property type="project" value="TreeGrafter"/>
</dbReference>
<dbReference type="EMBL" id="KZ990080">
    <property type="protein sequence ID" value="RKP24695.1"/>
    <property type="molecule type" value="Genomic_DNA"/>
</dbReference>
<evidence type="ECO:0000313" key="1">
    <source>
        <dbReference type="EMBL" id="RKP24695.1"/>
    </source>
</evidence>
<dbReference type="GO" id="GO:0003962">
    <property type="term" value="F:cystathionine gamma-synthase activity"/>
    <property type="evidence" value="ECO:0007669"/>
    <property type="project" value="TreeGrafter"/>
</dbReference>
<name>A0A4P9YXR8_9FUNG</name>
<dbReference type="InterPro" id="IPR051750">
    <property type="entry name" value="Trans-sulfuration_enzymes"/>
</dbReference>
<protein>
    <submittedName>
        <fullName evidence="1">Uncharacterized protein</fullName>
    </submittedName>
</protein>
<dbReference type="AlphaFoldDB" id="A0A4P9YXR8"/>
<evidence type="ECO:0000313" key="2">
    <source>
        <dbReference type="Proteomes" id="UP000278143"/>
    </source>
</evidence>
<dbReference type="Proteomes" id="UP000278143">
    <property type="component" value="Unassembled WGS sequence"/>
</dbReference>